<gene>
    <name evidence="2" type="ORF">VP01_824g3</name>
</gene>
<dbReference type="InterPro" id="IPR029058">
    <property type="entry name" value="AB_hydrolase_fold"/>
</dbReference>
<dbReference type="EMBL" id="LAVV01013771">
    <property type="protein sequence ID" value="KNZ45328.1"/>
    <property type="molecule type" value="Genomic_DNA"/>
</dbReference>
<dbReference type="Gene3D" id="3.40.50.1820">
    <property type="entry name" value="alpha/beta hydrolase"/>
    <property type="match status" value="1"/>
</dbReference>
<comment type="caution">
    <text evidence="2">The sequence shown here is derived from an EMBL/GenBank/DDBJ whole genome shotgun (WGS) entry which is preliminary data.</text>
</comment>
<feature type="compositionally biased region" description="Low complexity" evidence="1">
    <location>
        <begin position="436"/>
        <end position="456"/>
    </location>
</feature>
<dbReference type="OrthoDB" id="5592486at2759"/>
<accession>A0A0L6U9V3</accession>
<evidence type="ECO:0000313" key="3">
    <source>
        <dbReference type="Proteomes" id="UP000037035"/>
    </source>
</evidence>
<keyword evidence="3" id="KW-1185">Reference proteome</keyword>
<dbReference type="Proteomes" id="UP000037035">
    <property type="component" value="Unassembled WGS sequence"/>
</dbReference>
<name>A0A0L6U9V3_9BASI</name>
<feature type="region of interest" description="Disordered" evidence="1">
    <location>
        <begin position="436"/>
        <end position="469"/>
    </location>
</feature>
<evidence type="ECO:0008006" key="4">
    <source>
        <dbReference type="Google" id="ProtNLM"/>
    </source>
</evidence>
<dbReference type="VEuPathDB" id="FungiDB:VP01_824g3"/>
<organism evidence="2 3">
    <name type="scientific">Puccinia sorghi</name>
    <dbReference type="NCBI Taxonomy" id="27349"/>
    <lineage>
        <taxon>Eukaryota</taxon>
        <taxon>Fungi</taxon>
        <taxon>Dikarya</taxon>
        <taxon>Basidiomycota</taxon>
        <taxon>Pucciniomycotina</taxon>
        <taxon>Pucciniomycetes</taxon>
        <taxon>Pucciniales</taxon>
        <taxon>Pucciniaceae</taxon>
        <taxon>Puccinia</taxon>
    </lineage>
</organism>
<proteinExistence type="predicted"/>
<evidence type="ECO:0000313" key="2">
    <source>
        <dbReference type="EMBL" id="KNZ45328.1"/>
    </source>
</evidence>
<sequence length="520" mass="58027">MRLVRRRFILTHHHPTTIIGTVTPFHTPAATHQETPGEGKSEHGVGPSLSRLDRLLNMGPILYDPIRIPRHPIVLCHGLYGSRFAVRGPSSFPRFQIHYWGRLLEILRRRLGVKVIVGKVPPTGTIQERAMALHNLLHSSSSSSSSRSHPQFNFIAHSMGGLDARYLISNIRPDSYSPISLTTICTPHRGSPFMDWCRANIGVGSGKGTSEDSEGTIPFSLKVPLLRPPTEELGYLPNNLLKVLLLNLLDSPAYSNLSTGYLRKVFNPGTRDVRGVQYFSVAARVSKMGPMHPLWLPGLLMDRLGAADQEGHDGLVTVHSARWGTFLGVVDNTDHWEIRGSAAFGLNHDSSHHHSNSNLQNLQAKSRWLELNRYIGSWLHHHSDPEPTHLSHSTSSTDLNPSANPDDLFRIRDQNHLSTRLLAHWIANKLPRNLLPASKPSSHSSSTLSSHSHSQPNTPPLSYPYKNPTRTVHPNFPFDDLDFNLNSNDTHPNNNSSKKSSFDIEAFYLAICRNLYDNGL</sequence>
<dbReference type="SUPFAM" id="SSF53474">
    <property type="entry name" value="alpha/beta-Hydrolases"/>
    <property type="match status" value="1"/>
</dbReference>
<feature type="region of interest" description="Disordered" evidence="1">
    <location>
        <begin position="385"/>
        <end position="407"/>
    </location>
</feature>
<evidence type="ECO:0000256" key="1">
    <source>
        <dbReference type="SAM" id="MobiDB-lite"/>
    </source>
</evidence>
<dbReference type="AlphaFoldDB" id="A0A0L6U9V3"/>
<dbReference type="STRING" id="27349.A0A0L6U9V3"/>
<protein>
    <recommendedName>
        <fullName evidence="4">DUF676 domain-containing protein</fullName>
    </recommendedName>
</protein>
<dbReference type="PANTHER" id="PTHR11440">
    <property type="entry name" value="LECITHIN-CHOLESTEROL ACYLTRANSFERASE-RELATED"/>
    <property type="match status" value="1"/>
</dbReference>
<reference evidence="2 3" key="1">
    <citation type="submission" date="2015-08" db="EMBL/GenBank/DDBJ databases">
        <title>Next Generation Sequencing and Analysis of the Genome of Puccinia sorghi L Schw, the Causal Agent of Maize Common Rust.</title>
        <authorList>
            <person name="Rochi L."/>
            <person name="Burguener G."/>
            <person name="Darino M."/>
            <person name="Turjanski A."/>
            <person name="Kreff E."/>
            <person name="Dieguez M.J."/>
            <person name="Sacco F."/>
        </authorList>
    </citation>
    <scope>NUCLEOTIDE SEQUENCE [LARGE SCALE GENOMIC DNA]</scope>
    <source>
        <strain evidence="2 3">RO10H11247</strain>
    </source>
</reference>